<accession>A0ABC9ZKD6</accession>
<reference evidence="2 3" key="1">
    <citation type="submission" date="2019-06" db="EMBL/GenBank/DDBJ databases">
        <title>Draft genome sequence of Corynebacterium striatum NBRC 15291.</title>
        <authorList>
            <person name="Miura T."/>
            <person name="Furukawa M."/>
            <person name="Shimamura M."/>
            <person name="Ohyama Y."/>
            <person name="Yamazoe A."/>
            <person name="Kawasaki H."/>
        </authorList>
    </citation>
    <scope>NUCLEOTIDE SEQUENCE [LARGE SCALE GENOMIC DNA]</scope>
    <source>
        <strain evidence="2 3">NBRC 15291</strain>
    </source>
</reference>
<evidence type="ECO:0000313" key="2">
    <source>
        <dbReference type="EMBL" id="GEA42634.1"/>
    </source>
</evidence>
<organism evidence="2 3">
    <name type="scientific">Corynebacterium striatum</name>
    <dbReference type="NCBI Taxonomy" id="43770"/>
    <lineage>
        <taxon>Bacteria</taxon>
        <taxon>Bacillati</taxon>
        <taxon>Actinomycetota</taxon>
        <taxon>Actinomycetes</taxon>
        <taxon>Mycobacteriales</taxon>
        <taxon>Corynebacteriaceae</taxon>
        <taxon>Corynebacterium</taxon>
    </lineage>
</organism>
<evidence type="ECO:0000313" key="3">
    <source>
        <dbReference type="Proteomes" id="UP000315234"/>
    </source>
</evidence>
<feature type="region of interest" description="Disordered" evidence="1">
    <location>
        <begin position="77"/>
        <end position="106"/>
    </location>
</feature>
<name>A0ABC9ZKD6_CORST</name>
<evidence type="ECO:0008006" key="4">
    <source>
        <dbReference type="Google" id="ProtNLM"/>
    </source>
</evidence>
<gene>
    <name evidence="2" type="ORF">Cst04h_08040</name>
</gene>
<evidence type="ECO:0000256" key="1">
    <source>
        <dbReference type="SAM" id="MobiDB-lite"/>
    </source>
</evidence>
<dbReference type="EMBL" id="BJLD01000001">
    <property type="protein sequence ID" value="GEA42634.1"/>
    <property type="molecule type" value="Genomic_DNA"/>
</dbReference>
<dbReference type="AlphaFoldDB" id="A0ABC9ZKD6"/>
<proteinExistence type="predicted"/>
<sequence length="151" mass="16951">MAARGIELGLGLLDKICERDPVCRRHAYDVAKAHYRRVRGLHERGVNMPTVSSHSSRSLKRKPHCRGAFCRDRVHTALQRTRRGGTRPEIRGNRAEEGSQMFPTAPGLAGLIDVADVPDRTDHNEQHGHCDADTPEYVAAEHPAEDHRNHK</sequence>
<comment type="caution">
    <text evidence="2">The sequence shown here is derived from an EMBL/GenBank/DDBJ whole genome shotgun (WGS) entry which is preliminary data.</text>
</comment>
<dbReference type="Proteomes" id="UP000315234">
    <property type="component" value="Unassembled WGS sequence"/>
</dbReference>
<protein>
    <recommendedName>
        <fullName evidence="4">Transposase</fullName>
    </recommendedName>
</protein>
<feature type="compositionally biased region" description="Basic and acidic residues" evidence="1">
    <location>
        <begin position="86"/>
        <end position="97"/>
    </location>
</feature>